<dbReference type="RefSeq" id="WP_382200428.1">
    <property type="nucleotide sequence ID" value="NZ_JBHTBZ010000020.1"/>
</dbReference>
<dbReference type="Proteomes" id="UP001596457">
    <property type="component" value="Unassembled WGS sequence"/>
</dbReference>
<comment type="caution">
    <text evidence="2">The sequence shown here is derived from an EMBL/GenBank/DDBJ whole genome shotgun (WGS) entry which is preliminary data.</text>
</comment>
<proteinExistence type="predicted"/>
<gene>
    <name evidence="2" type="primary">hemP</name>
    <name evidence="2" type="ORF">ACFQU0_10335</name>
</gene>
<feature type="compositionally biased region" description="Pro residues" evidence="1">
    <location>
        <begin position="1"/>
        <end position="10"/>
    </location>
</feature>
<evidence type="ECO:0000313" key="3">
    <source>
        <dbReference type="Proteomes" id="UP001596457"/>
    </source>
</evidence>
<evidence type="ECO:0000313" key="2">
    <source>
        <dbReference type="EMBL" id="MFC7460824.1"/>
    </source>
</evidence>
<dbReference type="Pfam" id="PF10636">
    <property type="entry name" value="hemP"/>
    <property type="match status" value="1"/>
</dbReference>
<dbReference type="Gene3D" id="2.10.70.10">
    <property type="entry name" value="Complement Module, domain 1"/>
    <property type="match status" value="1"/>
</dbReference>
<organism evidence="2 3">
    <name type="scientific">Hydrogenophaga defluvii</name>
    <dbReference type="NCBI Taxonomy" id="249410"/>
    <lineage>
        <taxon>Bacteria</taxon>
        <taxon>Pseudomonadati</taxon>
        <taxon>Pseudomonadota</taxon>
        <taxon>Betaproteobacteria</taxon>
        <taxon>Burkholderiales</taxon>
        <taxon>Comamonadaceae</taxon>
        <taxon>Hydrogenophaga</taxon>
    </lineage>
</organism>
<keyword evidence="3" id="KW-1185">Reference proteome</keyword>
<sequence>MTPAPAPAPVNAPASSAGQAVGTPAPIPSSELLRGQRVIEIDHEGQRYRLQATRQGKLILTK</sequence>
<protein>
    <submittedName>
        <fullName evidence="2">Hemin uptake protein HemP</fullName>
    </submittedName>
</protein>
<accession>A0ABW2SC92</accession>
<name>A0ABW2SC92_9BURK</name>
<evidence type="ECO:0000256" key="1">
    <source>
        <dbReference type="SAM" id="MobiDB-lite"/>
    </source>
</evidence>
<reference evidence="3" key="1">
    <citation type="journal article" date="2019" name="Int. J. Syst. Evol. Microbiol.">
        <title>The Global Catalogue of Microorganisms (GCM) 10K type strain sequencing project: providing services to taxonomists for standard genome sequencing and annotation.</title>
        <authorList>
            <consortium name="The Broad Institute Genomics Platform"/>
            <consortium name="The Broad Institute Genome Sequencing Center for Infectious Disease"/>
            <person name="Wu L."/>
            <person name="Ma J."/>
        </authorList>
    </citation>
    <scope>NUCLEOTIDE SEQUENCE [LARGE SCALE GENOMIC DNA]</scope>
    <source>
        <strain evidence="3">CCUG 53903</strain>
    </source>
</reference>
<dbReference type="InterPro" id="IPR019600">
    <property type="entry name" value="Hemin_uptake_protein_HemP"/>
</dbReference>
<feature type="region of interest" description="Disordered" evidence="1">
    <location>
        <begin position="1"/>
        <end position="29"/>
    </location>
</feature>
<dbReference type="EMBL" id="JBHTBZ010000020">
    <property type="protein sequence ID" value="MFC7460824.1"/>
    <property type="molecule type" value="Genomic_DNA"/>
</dbReference>